<dbReference type="InterPro" id="IPR036869">
    <property type="entry name" value="J_dom_sf"/>
</dbReference>
<evidence type="ECO:0000256" key="1">
    <source>
        <dbReference type="ARBA" id="ARBA00010476"/>
    </source>
</evidence>
<dbReference type="NCBIfam" id="NF003449">
    <property type="entry name" value="PRK05014.1"/>
    <property type="match status" value="1"/>
</dbReference>
<evidence type="ECO:0000256" key="2">
    <source>
        <dbReference type="ARBA" id="ARBA00023186"/>
    </source>
</evidence>
<reference evidence="7" key="1">
    <citation type="journal article" date="2019" name="Int. J. Syst. Evol. Microbiol.">
        <title>The Global Catalogue of Microorganisms (GCM) 10K type strain sequencing project: providing services to taxonomists for standard genome sequencing and annotation.</title>
        <authorList>
            <consortium name="The Broad Institute Genomics Platform"/>
            <consortium name="The Broad Institute Genome Sequencing Center for Infectious Disease"/>
            <person name="Wu L."/>
            <person name="Ma J."/>
        </authorList>
    </citation>
    <scope>NUCLEOTIDE SEQUENCE [LARGE SCALE GENOMIC DNA]</scope>
    <source>
        <strain evidence="7">CGMCC 1.16031</strain>
    </source>
</reference>
<dbReference type="PANTHER" id="PTHR14021:SF15">
    <property type="entry name" value="IRON-SULFUR CLUSTER CO-CHAPERONE PROTEIN HSCB"/>
    <property type="match status" value="1"/>
</dbReference>
<dbReference type="NCBIfam" id="TIGR00714">
    <property type="entry name" value="hscB"/>
    <property type="match status" value="1"/>
</dbReference>
<dbReference type="EMBL" id="JBHSUS010000001">
    <property type="protein sequence ID" value="MFC6439530.1"/>
    <property type="molecule type" value="Genomic_DNA"/>
</dbReference>
<dbReference type="Proteomes" id="UP001596364">
    <property type="component" value="Unassembled WGS sequence"/>
</dbReference>
<proteinExistence type="inferred from homology"/>
<keyword evidence="7" id="KW-1185">Reference proteome</keyword>
<comment type="similarity">
    <text evidence="1 4">Belongs to the HscB family.</text>
</comment>
<keyword evidence="2 4" id="KW-0143">Chaperone</keyword>
<sequence>MNYFELYDLAPEFELDLADLSARYQRLQQLTHPDKFATASDAQKRVAMQKNAQINDAFQVLKSPLMRAEHMLTLRGIELRHDQTTMQDGGFLMQQMEWREQLDDIRASRDSHALELLQDEVTAELKRRHQLLAEFLHDNTQDSNLRAGAEIAKLKFLVKLNTQLDDLYDQFSEDL</sequence>
<protein>
    <recommendedName>
        <fullName evidence="4">Co-chaperone protein HscB homolog</fullName>
    </recommendedName>
</protein>
<dbReference type="SMART" id="SM00271">
    <property type="entry name" value="DnaJ"/>
    <property type="match status" value="1"/>
</dbReference>
<dbReference type="Gene3D" id="1.10.287.110">
    <property type="entry name" value="DnaJ domain"/>
    <property type="match status" value="1"/>
</dbReference>
<name>A0ABW1XHL4_9ALTE</name>
<evidence type="ECO:0000259" key="5">
    <source>
        <dbReference type="PROSITE" id="PS50076"/>
    </source>
</evidence>
<dbReference type="CDD" id="cd06257">
    <property type="entry name" value="DnaJ"/>
    <property type="match status" value="1"/>
</dbReference>
<evidence type="ECO:0000256" key="4">
    <source>
        <dbReference type="HAMAP-Rule" id="MF_00682"/>
    </source>
</evidence>
<accession>A0ABW1XHL4</accession>
<feature type="domain" description="J" evidence="5">
    <location>
        <begin position="2"/>
        <end position="85"/>
    </location>
</feature>
<evidence type="ECO:0000313" key="7">
    <source>
        <dbReference type="Proteomes" id="UP001596364"/>
    </source>
</evidence>
<gene>
    <name evidence="4 6" type="primary">hscB</name>
    <name evidence="6" type="ORF">ACFP85_05120</name>
</gene>
<evidence type="ECO:0000313" key="6">
    <source>
        <dbReference type="EMBL" id="MFC6439530.1"/>
    </source>
</evidence>
<dbReference type="PANTHER" id="PTHR14021">
    <property type="entry name" value="IRON-SULFUR CLUSTER CO-CHAPERONE PROTEIN HSCB"/>
    <property type="match status" value="1"/>
</dbReference>
<dbReference type="RefSeq" id="WP_131257187.1">
    <property type="nucleotide sequence ID" value="NZ_JBHSUS010000001.1"/>
</dbReference>
<dbReference type="InterPro" id="IPR009073">
    <property type="entry name" value="HscB_oligo_C"/>
</dbReference>
<comment type="subunit">
    <text evidence="4">Interacts with HscA and stimulates its ATPase activity.</text>
</comment>
<comment type="caution">
    <text evidence="6">The sequence shown here is derived from an EMBL/GenBank/DDBJ whole genome shotgun (WGS) entry which is preliminary data.</text>
</comment>
<organism evidence="6 7">
    <name type="scientific">Pseudobowmanella zhangzhouensis</name>
    <dbReference type="NCBI Taxonomy" id="1537679"/>
    <lineage>
        <taxon>Bacteria</taxon>
        <taxon>Pseudomonadati</taxon>
        <taxon>Pseudomonadota</taxon>
        <taxon>Gammaproteobacteria</taxon>
        <taxon>Alteromonadales</taxon>
        <taxon>Alteromonadaceae</taxon>
    </lineage>
</organism>
<dbReference type="InterPro" id="IPR001623">
    <property type="entry name" value="DnaJ_domain"/>
</dbReference>
<dbReference type="Gene3D" id="1.20.1280.20">
    <property type="entry name" value="HscB, C-terminal domain"/>
    <property type="match status" value="1"/>
</dbReference>
<dbReference type="InterPro" id="IPR004640">
    <property type="entry name" value="HscB"/>
</dbReference>
<dbReference type="SUPFAM" id="SSF47144">
    <property type="entry name" value="HSC20 (HSCB), C-terminal oligomerisation domain"/>
    <property type="match status" value="1"/>
</dbReference>
<dbReference type="InterPro" id="IPR036386">
    <property type="entry name" value="HscB_C_sf"/>
</dbReference>
<dbReference type="HAMAP" id="MF_00682">
    <property type="entry name" value="HscB"/>
    <property type="match status" value="1"/>
</dbReference>
<comment type="function">
    <text evidence="3 4">Co-chaperone involved in the maturation of iron-sulfur cluster-containing proteins. Seems to help targeting proteins to be folded toward HscA.</text>
</comment>
<dbReference type="PROSITE" id="PS50076">
    <property type="entry name" value="DNAJ_2"/>
    <property type="match status" value="1"/>
</dbReference>
<dbReference type="Pfam" id="PF07743">
    <property type="entry name" value="HSCB_C"/>
    <property type="match status" value="1"/>
</dbReference>
<evidence type="ECO:0000256" key="3">
    <source>
        <dbReference type="ARBA" id="ARBA00025596"/>
    </source>
</evidence>
<dbReference type="SUPFAM" id="SSF46565">
    <property type="entry name" value="Chaperone J-domain"/>
    <property type="match status" value="1"/>
</dbReference>